<gene>
    <name evidence="2" type="ORF">APX70_04409</name>
</gene>
<dbReference type="Proteomes" id="UP000282378">
    <property type="component" value="Unassembled WGS sequence"/>
</dbReference>
<accession>A0A3M2Y1H4</accession>
<proteinExistence type="predicted"/>
<feature type="region of interest" description="Disordered" evidence="1">
    <location>
        <begin position="90"/>
        <end position="117"/>
    </location>
</feature>
<comment type="caution">
    <text evidence="2">The sequence shown here is derived from an EMBL/GenBank/DDBJ whole genome shotgun (WGS) entry which is preliminary data.</text>
</comment>
<dbReference type="AlphaFoldDB" id="A0A3M2Y1H4"/>
<evidence type="ECO:0000256" key="1">
    <source>
        <dbReference type="SAM" id="MobiDB-lite"/>
    </source>
</evidence>
<evidence type="ECO:0000313" key="3">
    <source>
        <dbReference type="Proteomes" id="UP000282378"/>
    </source>
</evidence>
<sequence>MAEQGQGPLIGQHHLAARIQYHNACAHALQDQRIELFKAVDIRCPLLGQPLADLQARSQCLHQQRGGEAQRTQRTGLHVVVGHRRCAEADVERQVDDANGRNSSDQQADAASQQHVADRHGCDQQVADAARRPAGRIKQPGKHDCVGHRQAKQLRLAAGALQQHHHQNVEHQVQPAARTEQIRIGQLQQLGFQAAGDQQNQHDANGQSIKVIQPQNPLRLRAGKRRRLSGHVPQGLPVGVPRCNTTVFPGSTRDPEAGERRSVRNAPSG</sequence>
<feature type="compositionally biased region" description="Low complexity" evidence="1">
    <location>
        <begin position="103"/>
        <end position="114"/>
    </location>
</feature>
<organism evidence="2 3">
    <name type="scientific">Pseudomonas syringae pv. maculicola</name>
    <dbReference type="NCBI Taxonomy" id="59511"/>
    <lineage>
        <taxon>Bacteria</taxon>
        <taxon>Pseudomonadati</taxon>
        <taxon>Pseudomonadota</taxon>
        <taxon>Gammaproteobacteria</taxon>
        <taxon>Pseudomonadales</taxon>
        <taxon>Pseudomonadaceae</taxon>
        <taxon>Pseudomonas</taxon>
    </lineage>
</organism>
<feature type="region of interest" description="Disordered" evidence="1">
    <location>
        <begin position="229"/>
        <end position="269"/>
    </location>
</feature>
<reference evidence="2 3" key="1">
    <citation type="submission" date="2018-08" db="EMBL/GenBank/DDBJ databases">
        <title>Recombination of ecologically and evolutionarily significant loci maintains genetic cohesion in the Pseudomonas syringae species complex.</title>
        <authorList>
            <person name="Dillon M."/>
            <person name="Thakur S."/>
            <person name="Almeida R.N.D."/>
            <person name="Weir B.S."/>
            <person name="Guttman D.S."/>
        </authorList>
    </citation>
    <scope>NUCLEOTIDE SEQUENCE [LARGE SCALE GENOMIC DNA]</scope>
    <source>
        <strain evidence="2 3">88_10</strain>
    </source>
</reference>
<protein>
    <submittedName>
        <fullName evidence="2">Uncharacterized protein</fullName>
    </submittedName>
</protein>
<name>A0A3M2Y1H4_PSEYM</name>
<feature type="compositionally biased region" description="Basic and acidic residues" evidence="1">
    <location>
        <begin position="253"/>
        <end position="262"/>
    </location>
</feature>
<evidence type="ECO:0000313" key="2">
    <source>
        <dbReference type="EMBL" id="RML69799.1"/>
    </source>
</evidence>
<feature type="compositionally biased region" description="Basic and acidic residues" evidence="1">
    <location>
        <begin position="90"/>
        <end position="99"/>
    </location>
</feature>
<dbReference type="EMBL" id="RBNL01002558">
    <property type="protein sequence ID" value="RML69799.1"/>
    <property type="molecule type" value="Genomic_DNA"/>
</dbReference>